<dbReference type="PANTHER" id="PTHR43755:SF1">
    <property type="entry name" value="FAD-DEPENDENT PYRIDINE NUCLEOTIDE-DISULPHIDE OXIDOREDUCTASE"/>
    <property type="match status" value="1"/>
</dbReference>
<dbReference type="Proteomes" id="UP000223759">
    <property type="component" value="Unassembled WGS sequence"/>
</dbReference>
<evidence type="ECO:0000313" key="8">
    <source>
        <dbReference type="Proteomes" id="UP000223759"/>
    </source>
</evidence>
<dbReference type="EMBL" id="FTPK01000002">
    <property type="protein sequence ID" value="SIT69915.1"/>
    <property type="molecule type" value="Genomic_DNA"/>
</dbReference>
<keyword evidence="8" id="KW-1185">Reference proteome</keyword>
<feature type="domain" description="FAD/NAD(P)-binding" evidence="4">
    <location>
        <begin position="39"/>
        <end position="156"/>
    </location>
</feature>
<dbReference type="RefSeq" id="WP_076755583.1">
    <property type="nucleotide sequence ID" value="NZ_CP023018.1"/>
</dbReference>
<proteinExistence type="predicted"/>
<keyword evidence="1" id="KW-0285">Flavoprotein</keyword>
<dbReference type="Gene3D" id="3.90.760.10">
    <property type="entry name" value="Flavocytochrome c sulphide dehydrogenase, flavin-binding domain"/>
    <property type="match status" value="1"/>
</dbReference>
<dbReference type="STRING" id="233100.SAMN05216526_1190"/>
<feature type="domain" description="Sulfide dehydrogenase [flavocytochrome c] flavoprotein chain central" evidence="6">
    <location>
        <begin position="170"/>
        <end position="287"/>
    </location>
</feature>
<dbReference type="InterPro" id="IPR052541">
    <property type="entry name" value="SQRD"/>
</dbReference>
<feature type="signal peptide" evidence="3">
    <location>
        <begin position="1"/>
        <end position="24"/>
    </location>
</feature>
<feature type="chain" id="PRO_5012706715" evidence="3">
    <location>
        <begin position="25"/>
        <end position="432"/>
    </location>
</feature>
<sequence length="432" mass="46594">MDKKFSRRHFIRALGAGGAATALAACGSAPTYLTGRGPHVVVVGGGSGGATAAKYLRRFDPSIQVTLVEPNATYHTCYGSNWVLGGIAEMDQIQQTYGTLQDQHGVTVVRDIVSAIEADKNQVVLGSGRRLSYDRLVVSPGIDFRFDAVEGYTANDVRQVPHAWKAGEQTQILRDQLRDMPNGGTFVMVAPGNPFRCPPGPYERASMVAHYFKQHKPRSKIIILDNKENFSKQGLFMAGWQELYGEMIEWVPSSRGGQVERVDVASRTVYSDGGLTRFRADVLNFVPAQRAGDIAVNSGLTNDTGWCPVNQLTFQSQMDENIFVIGDASIAGAMPKSGHSANTQGKVVAASIVRAMRGQEMLALSTVNTCYSLVSPQYGISVAAVYRVQDGNIGGVPGSGGVSPGNATTAFRRQEANYARGWYASITQDIWG</sequence>
<protein>
    <submittedName>
        <fullName evidence="7">Sulfide dehydrogenase (Flavocytochrome c), flavoprotein subunit</fullName>
    </submittedName>
</protein>
<dbReference type="Pfam" id="PF07992">
    <property type="entry name" value="Pyr_redox_2"/>
    <property type="match status" value="1"/>
</dbReference>
<dbReference type="InterPro" id="IPR037092">
    <property type="entry name" value="FlavoCytC_S_DH_flav-bd_sf"/>
</dbReference>
<dbReference type="PROSITE" id="PS51318">
    <property type="entry name" value="TAT"/>
    <property type="match status" value="1"/>
</dbReference>
<dbReference type="AlphaFoldDB" id="A0A1R3VY23"/>
<dbReference type="Pfam" id="PF21706">
    <property type="entry name" value="FCSD_central"/>
    <property type="match status" value="1"/>
</dbReference>
<feature type="domain" description="Flavocytochrome c sulphide dehydrogenase flavin-binding" evidence="5">
    <location>
        <begin position="365"/>
        <end position="431"/>
    </location>
</feature>
<evidence type="ECO:0000259" key="5">
    <source>
        <dbReference type="Pfam" id="PF09242"/>
    </source>
</evidence>
<accession>A0A1R3VY23</accession>
<dbReference type="InterPro" id="IPR049386">
    <property type="entry name" value="FCSD_central"/>
</dbReference>
<evidence type="ECO:0000256" key="2">
    <source>
        <dbReference type="ARBA" id="ARBA00022827"/>
    </source>
</evidence>
<dbReference type="InterPro" id="IPR036188">
    <property type="entry name" value="FAD/NAD-bd_sf"/>
</dbReference>
<evidence type="ECO:0000256" key="1">
    <source>
        <dbReference type="ARBA" id="ARBA00022630"/>
    </source>
</evidence>
<dbReference type="InterPro" id="IPR016156">
    <property type="entry name" value="FAD/NAD-linked_Rdtase_dimer_sf"/>
</dbReference>
<dbReference type="InterPro" id="IPR015323">
    <property type="entry name" value="FlavoCytC_S_DH_flav-bd"/>
</dbReference>
<gene>
    <name evidence="7" type="ORF">SAMN05216526_1190</name>
</gene>
<dbReference type="InterPro" id="IPR023753">
    <property type="entry name" value="FAD/NAD-binding_dom"/>
</dbReference>
<dbReference type="Pfam" id="PF09242">
    <property type="entry name" value="FCSD-flav_bind"/>
    <property type="match status" value="1"/>
</dbReference>
<dbReference type="FunFam" id="3.50.50.60:FF:000234">
    <property type="entry name" value="Flavocytochrome C sulfide dehydrogenase"/>
    <property type="match status" value="1"/>
</dbReference>
<dbReference type="OrthoDB" id="9802771at2"/>
<dbReference type="Gene3D" id="3.50.50.60">
    <property type="entry name" value="FAD/NAD(P)-binding domain"/>
    <property type="match status" value="2"/>
</dbReference>
<dbReference type="GO" id="GO:0050660">
    <property type="term" value="F:flavin adenine dinucleotide binding"/>
    <property type="evidence" value="ECO:0007669"/>
    <property type="project" value="InterPro"/>
</dbReference>
<dbReference type="InterPro" id="IPR006311">
    <property type="entry name" value="TAT_signal"/>
</dbReference>
<evidence type="ECO:0000313" key="7">
    <source>
        <dbReference type="EMBL" id="SIT69915.1"/>
    </source>
</evidence>
<name>A0A1R3VY23_9GAMM</name>
<keyword evidence="3" id="KW-0732">Signal</keyword>
<evidence type="ECO:0000256" key="3">
    <source>
        <dbReference type="SAM" id="SignalP"/>
    </source>
</evidence>
<organism evidence="7 8">
    <name type="scientific">Ectothiorhodosinus mongolicus</name>
    <dbReference type="NCBI Taxonomy" id="233100"/>
    <lineage>
        <taxon>Bacteria</taxon>
        <taxon>Pseudomonadati</taxon>
        <taxon>Pseudomonadota</taxon>
        <taxon>Gammaproteobacteria</taxon>
        <taxon>Chromatiales</taxon>
        <taxon>Ectothiorhodospiraceae</taxon>
        <taxon>Ectothiorhodosinus</taxon>
    </lineage>
</organism>
<evidence type="ECO:0000259" key="4">
    <source>
        <dbReference type="Pfam" id="PF07992"/>
    </source>
</evidence>
<evidence type="ECO:0000259" key="6">
    <source>
        <dbReference type="Pfam" id="PF21706"/>
    </source>
</evidence>
<dbReference type="GO" id="GO:0016491">
    <property type="term" value="F:oxidoreductase activity"/>
    <property type="evidence" value="ECO:0007669"/>
    <property type="project" value="InterPro"/>
</dbReference>
<dbReference type="PROSITE" id="PS51257">
    <property type="entry name" value="PROKAR_LIPOPROTEIN"/>
    <property type="match status" value="1"/>
</dbReference>
<dbReference type="SUPFAM" id="SSF55424">
    <property type="entry name" value="FAD/NAD-linked reductases, dimerisation (C-terminal) domain"/>
    <property type="match status" value="1"/>
</dbReference>
<keyword evidence="2" id="KW-0274">FAD</keyword>
<reference evidence="7 8" key="1">
    <citation type="submission" date="2017-01" db="EMBL/GenBank/DDBJ databases">
        <authorList>
            <person name="Mah S.A."/>
            <person name="Swanson W.J."/>
            <person name="Moy G.W."/>
            <person name="Vacquier V.D."/>
        </authorList>
    </citation>
    <scope>NUCLEOTIDE SEQUENCE [LARGE SCALE GENOMIC DNA]</scope>
    <source>
        <strain evidence="7 8">M9</strain>
    </source>
</reference>
<dbReference type="PANTHER" id="PTHR43755">
    <property type="match status" value="1"/>
</dbReference>
<dbReference type="SUPFAM" id="SSF51905">
    <property type="entry name" value="FAD/NAD(P)-binding domain"/>
    <property type="match status" value="2"/>
</dbReference>